<dbReference type="Proteomes" id="UP000006174">
    <property type="component" value="Unassembled WGS sequence"/>
</dbReference>
<keyword evidence="2" id="KW-0812">Transmembrane</keyword>
<dbReference type="EMBL" id="CAGI01000167">
    <property type="protein sequence ID" value="CCF51738.1"/>
    <property type="molecule type" value="Genomic_DNA"/>
</dbReference>
<dbReference type="AlphaFoldDB" id="I2FXU5"/>
<proteinExistence type="predicted"/>
<reference evidence="3 4" key="1">
    <citation type="journal article" date="2012" name="Plant Cell">
        <title>Genome comparison of barley and maize smut fungi reveals targeted loss of RNA silencing components and species-specific presence of transposable elements.</title>
        <authorList>
            <person name="Laurie J.D."/>
            <person name="Ali S."/>
            <person name="Linning R."/>
            <person name="Mannhaupt G."/>
            <person name="Wong P."/>
            <person name="Gueldener U."/>
            <person name="Muensterkoetter M."/>
            <person name="Moore R."/>
            <person name="Kahmann R."/>
            <person name="Bakkeren G."/>
            <person name="Schirawski J."/>
        </authorList>
    </citation>
    <scope>NUCLEOTIDE SEQUENCE [LARGE SCALE GENOMIC DNA]</scope>
    <source>
        <strain evidence="4">Uh4875-4</strain>
    </source>
</reference>
<dbReference type="HOGENOM" id="CLU_1564053_0_0_1"/>
<keyword evidence="4" id="KW-1185">Reference proteome</keyword>
<evidence type="ECO:0000313" key="3">
    <source>
        <dbReference type="EMBL" id="CCF51738.1"/>
    </source>
</evidence>
<keyword evidence="2" id="KW-1133">Transmembrane helix</keyword>
<evidence type="ECO:0000256" key="2">
    <source>
        <dbReference type="SAM" id="Phobius"/>
    </source>
</evidence>
<keyword evidence="2" id="KW-0472">Membrane</keyword>
<protein>
    <submittedName>
        <fullName evidence="3">Uncharacterized protein</fullName>
    </submittedName>
</protein>
<evidence type="ECO:0000313" key="4">
    <source>
        <dbReference type="Proteomes" id="UP000006174"/>
    </source>
</evidence>
<sequence length="171" mass="19000">MTEEEEEAAIPISFFVSSLLFFFPCAAAKLYNAKLGESRQANPSQSNPHAGLATAKPIGQGLSVRHFEIASASITASLPPSHQEKNQPYSTSHSTSYSTSNDDKNTDTTQHIRYCTTTIEMQGQGEDEVIITMKHSQVWVPLDLQTMYLSKSNVQDADTWMRWKLAKDQQG</sequence>
<comment type="caution">
    <text evidence="3">The sequence shown here is derived from an EMBL/GenBank/DDBJ whole genome shotgun (WGS) entry which is preliminary data.</text>
</comment>
<gene>
    <name evidence="3" type="ORF">UHOR_03744</name>
</gene>
<organism evidence="3 4">
    <name type="scientific">Ustilago hordei</name>
    <name type="common">Barley covered smut fungus</name>
    <dbReference type="NCBI Taxonomy" id="120017"/>
    <lineage>
        <taxon>Eukaryota</taxon>
        <taxon>Fungi</taxon>
        <taxon>Dikarya</taxon>
        <taxon>Basidiomycota</taxon>
        <taxon>Ustilaginomycotina</taxon>
        <taxon>Ustilaginomycetes</taxon>
        <taxon>Ustilaginales</taxon>
        <taxon>Ustilaginaceae</taxon>
        <taxon>Ustilago</taxon>
    </lineage>
</organism>
<accession>I2FXU5</accession>
<feature type="transmembrane region" description="Helical" evidence="2">
    <location>
        <begin position="12"/>
        <end position="31"/>
    </location>
</feature>
<feature type="compositionally biased region" description="Low complexity" evidence="1">
    <location>
        <begin position="89"/>
        <end position="100"/>
    </location>
</feature>
<feature type="region of interest" description="Disordered" evidence="1">
    <location>
        <begin position="75"/>
        <end position="108"/>
    </location>
</feature>
<name>I2FXU5_USTHO</name>
<evidence type="ECO:0000256" key="1">
    <source>
        <dbReference type="SAM" id="MobiDB-lite"/>
    </source>
</evidence>